<feature type="domain" description="Subtilisin-like protease fibronectin type-III" evidence="13">
    <location>
        <begin position="673"/>
        <end position="784"/>
    </location>
</feature>
<feature type="signal peptide" evidence="9">
    <location>
        <begin position="1"/>
        <end position="28"/>
    </location>
</feature>
<name>A0A9D4UF84_ADICA</name>
<dbReference type="Pfam" id="PF17766">
    <property type="entry name" value="fn3_6"/>
    <property type="match status" value="1"/>
</dbReference>
<dbReference type="Pfam" id="PF02225">
    <property type="entry name" value="PA"/>
    <property type="match status" value="1"/>
</dbReference>
<proteinExistence type="inferred from homology"/>
<dbReference type="SUPFAM" id="SSF52743">
    <property type="entry name" value="Subtilisin-like"/>
    <property type="match status" value="1"/>
</dbReference>
<keyword evidence="5 7" id="KW-0720">Serine protease</keyword>
<dbReference type="EMBL" id="JABFUD020000017">
    <property type="protein sequence ID" value="KAI5066868.1"/>
    <property type="molecule type" value="Genomic_DNA"/>
</dbReference>
<organism evidence="14 15">
    <name type="scientific">Adiantum capillus-veneris</name>
    <name type="common">Maidenhair fern</name>
    <dbReference type="NCBI Taxonomy" id="13818"/>
    <lineage>
        <taxon>Eukaryota</taxon>
        <taxon>Viridiplantae</taxon>
        <taxon>Streptophyta</taxon>
        <taxon>Embryophyta</taxon>
        <taxon>Tracheophyta</taxon>
        <taxon>Polypodiopsida</taxon>
        <taxon>Polypodiidae</taxon>
        <taxon>Polypodiales</taxon>
        <taxon>Pteridineae</taxon>
        <taxon>Pteridaceae</taxon>
        <taxon>Vittarioideae</taxon>
        <taxon>Adiantum</taxon>
    </lineage>
</organism>
<evidence type="ECO:0000256" key="4">
    <source>
        <dbReference type="ARBA" id="ARBA00022801"/>
    </source>
</evidence>
<evidence type="ECO:0000256" key="1">
    <source>
        <dbReference type="ARBA" id="ARBA00011073"/>
    </source>
</evidence>
<dbReference type="Pfam" id="PF00082">
    <property type="entry name" value="Peptidase_S8"/>
    <property type="match status" value="1"/>
</dbReference>
<dbReference type="CDD" id="cd02120">
    <property type="entry name" value="PA_subtilisin_like"/>
    <property type="match status" value="1"/>
</dbReference>
<evidence type="ECO:0000256" key="8">
    <source>
        <dbReference type="SAM" id="MobiDB-lite"/>
    </source>
</evidence>
<dbReference type="Proteomes" id="UP000886520">
    <property type="component" value="Chromosome 17"/>
</dbReference>
<dbReference type="InterPro" id="IPR045051">
    <property type="entry name" value="SBT"/>
</dbReference>
<dbReference type="InterPro" id="IPR003137">
    <property type="entry name" value="PA_domain"/>
</dbReference>
<dbReference type="FunFam" id="3.40.50.200:FF:000006">
    <property type="entry name" value="Subtilisin-like protease SBT1.5"/>
    <property type="match status" value="1"/>
</dbReference>
<feature type="active site" description="Charge relay system" evidence="6 7">
    <location>
        <position position="559"/>
    </location>
</feature>
<evidence type="ECO:0000256" key="6">
    <source>
        <dbReference type="PIRSR" id="PIRSR615500-1"/>
    </source>
</evidence>
<dbReference type="Pfam" id="PF05922">
    <property type="entry name" value="Inhibitor_I9"/>
    <property type="match status" value="1"/>
</dbReference>
<dbReference type="GO" id="GO:0006508">
    <property type="term" value="P:proteolysis"/>
    <property type="evidence" value="ECO:0007669"/>
    <property type="project" value="UniProtKB-KW"/>
</dbReference>
<dbReference type="Gene3D" id="2.60.40.2310">
    <property type="match status" value="1"/>
</dbReference>
<feature type="region of interest" description="Disordered" evidence="8">
    <location>
        <begin position="211"/>
        <end position="233"/>
    </location>
</feature>
<keyword evidence="3 9" id="KW-0732">Signal</keyword>
<dbReference type="InterPro" id="IPR041469">
    <property type="entry name" value="Subtilisin-like_FN3"/>
</dbReference>
<dbReference type="PANTHER" id="PTHR10795">
    <property type="entry name" value="PROPROTEIN CONVERTASE SUBTILISIN/KEXIN"/>
    <property type="match status" value="1"/>
</dbReference>
<evidence type="ECO:0000256" key="7">
    <source>
        <dbReference type="PROSITE-ProRule" id="PRU01240"/>
    </source>
</evidence>
<dbReference type="Gene3D" id="3.30.70.80">
    <property type="entry name" value="Peptidase S8 propeptide/proteinase inhibitor I9"/>
    <property type="match status" value="1"/>
</dbReference>
<gene>
    <name evidence="14" type="ORF">GOP47_0017396</name>
</gene>
<evidence type="ECO:0000259" key="13">
    <source>
        <dbReference type="Pfam" id="PF17766"/>
    </source>
</evidence>
<dbReference type="AlphaFoldDB" id="A0A9D4UF84"/>
<feature type="region of interest" description="Disordered" evidence="8">
    <location>
        <begin position="857"/>
        <end position="877"/>
    </location>
</feature>
<evidence type="ECO:0000256" key="9">
    <source>
        <dbReference type="SAM" id="SignalP"/>
    </source>
</evidence>
<feature type="compositionally biased region" description="Basic and acidic residues" evidence="8">
    <location>
        <begin position="214"/>
        <end position="226"/>
    </location>
</feature>
<comment type="caution">
    <text evidence="14">The sequence shown here is derived from an EMBL/GenBank/DDBJ whole genome shotgun (WGS) entry which is preliminary data.</text>
</comment>
<protein>
    <recommendedName>
        <fullName evidence="16">Subtilisin-like protease SBT1.7</fullName>
    </recommendedName>
</protein>
<dbReference type="OrthoDB" id="206201at2759"/>
<dbReference type="InterPro" id="IPR015500">
    <property type="entry name" value="Peptidase_S8_subtilisin-rel"/>
</dbReference>
<evidence type="ECO:0000259" key="10">
    <source>
        <dbReference type="Pfam" id="PF00082"/>
    </source>
</evidence>
<evidence type="ECO:0000313" key="15">
    <source>
        <dbReference type="Proteomes" id="UP000886520"/>
    </source>
</evidence>
<dbReference type="InterPro" id="IPR010259">
    <property type="entry name" value="S8pro/Inhibitor_I9"/>
</dbReference>
<dbReference type="FunFam" id="3.50.30.30:FF:000005">
    <property type="entry name" value="subtilisin-like protease SBT1.5"/>
    <property type="match status" value="1"/>
</dbReference>
<evidence type="ECO:0000256" key="3">
    <source>
        <dbReference type="ARBA" id="ARBA00022729"/>
    </source>
</evidence>
<evidence type="ECO:0000259" key="12">
    <source>
        <dbReference type="Pfam" id="PF05922"/>
    </source>
</evidence>
<feature type="domain" description="PA" evidence="11">
    <location>
        <begin position="400"/>
        <end position="473"/>
    </location>
</feature>
<evidence type="ECO:0000256" key="5">
    <source>
        <dbReference type="ARBA" id="ARBA00022825"/>
    </source>
</evidence>
<feature type="compositionally biased region" description="Basic and acidic residues" evidence="8">
    <location>
        <begin position="868"/>
        <end position="877"/>
    </location>
</feature>
<keyword evidence="15" id="KW-1185">Reference proteome</keyword>
<accession>A0A9D4UF84</accession>
<feature type="domain" description="Inhibitor I9" evidence="12">
    <location>
        <begin position="37"/>
        <end position="120"/>
    </location>
</feature>
<feature type="domain" description="Peptidase S8/S53" evidence="10">
    <location>
        <begin position="143"/>
        <end position="617"/>
    </location>
</feature>
<feature type="chain" id="PRO_5039060307" description="Subtilisin-like protease SBT1.7" evidence="9">
    <location>
        <begin position="29"/>
        <end position="902"/>
    </location>
</feature>
<dbReference type="InterPro" id="IPR037045">
    <property type="entry name" value="S8pro/Inhibitor_I9_sf"/>
</dbReference>
<dbReference type="Gene3D" id="3.50.30.30">
    <property type="match status" value="1"/>
</dbReference>
<dbReference type="Gene3D" id="3.40.50.200">
    <property type="entry name" value="Peptidase S8/S53 domain"/>
    <property type="match status" value="1"/>
</dbReference>
<keyword evidence="4 7" id="KW-0378">Hydrolase</keyword>
<evidence type="ECO:0008006" key="16">
    <source>
        <dbReference type="Google" id="ProtNLM"/>
    </source>
</evidence>
<dbReference type="InterPro" id="IPR023828">
    <property type="entry name" value="Peptidase_S8_Ser-AS"/>
</dbReference>
<evidence type="ECO:0000256" key="2">
    <source>
        <dbReference type="ARBA" id="ARBA00022670"/>
    </source>
</evidence>
<dbReference type="GO" id="GO:0004252">
    <property type="term" value="F:serine-type endopeptidase activity"/>
    <property type="evidence" value="ECO:0007669"/>
    <property type="project" value="UniProtKB-UniRule"/>
</dbReference>
<feature type="active site" description="Charge relay system" evidence="6 7">
    <location>
        <position position="225"/>
    </location>
</feature>
<dbReference type="InterPro" id="IPR034197">
    <property type="entry name" value="Peptidases_S8_3"/>
</dbReference>
<dbReference type="PROSITE" id="PS00138">
    <property type="entry name" value="SUBTILASE_SER"/>
    <property type="match status" value="1"/>
</dbReference>
<sequence>MASPTQSFFVLVLVLVLLLLALLQAVVAGAPEKNLLTYIVHASPTQRPPAFSSAFHWYASSIASITGLPLQLALHRHGPLYSYHSVFHGFSAKLTPSQASSLLTLPGFLLAFPDKVLDLHTTHSPEFLHLTPSDGIWPSSGYGHDVIVGVIDTGIWPERLSFSDVGFDSVPSRWKGECEEGTAFNSTLCNKKLIGARFFYKGYEAAMGPIDESSEYKSPRDSEGHGTHTSSTAVGNFATNVSLFEYAAGDARGMAMNARLAMYKVCWEPGCYDSDILAAFDSAVADGVDIISLSVGGSIVPLYEDSIALGSYGAMENGVLVSCSAGNSGPYGGSVRNVAPWVLTVAASTIDRAFPAPVILGDGSSFEGASLFRGSLWQEGQQIPLVFAGDAALNGSTYASLCESGSLDPELVQGKLVLCDRGGNARVAKGGVVSAAGGLGMILANTIDSGSELIADCHLVPAALVSFKDGVAIKEYILSAGSNATATIIFNGTKLGVTPAPVMAAFSSRGPNPLPPEILKPDVTAPGVNILAAYTGVVGPTGLSLDDRLVDFSVMSGTSMSCPHVSGLAALLKAAHPAWSPAVIKSALMTTSSFLDNAGDPLSDAFDGEAADPFAYGSGHTDPTAALDPGLVYDLSTQDYVNFLCSLGYRGVYLNIFTKGSYDCSGLSFRARDLNYPSFALVFENGDDESVSVSRTVSNVGDMNATYTVQVVAPAGVSVVVEPEVLEFDAENNVLNYTVTFQAVVANDSLVGPEVFPTGSIPLYTFGSITWMDGVHVVRSPIAVTIARQNWMPTTRFASRTHTALVPIQRLLEITGNGAQHSSEINRKSSNLLQRSRISQSKGLSLETFTNLHGWPPRGVPAMGRRSNLRDRSRSDPEAVPVNLLKRMVVNREVMASLPVEV</sequence>
<keyword evidence="2 7" id="KW-0645">Protease</keyword>
<dbReference type="PROSITE" id="PS51892">
    <property type="entry name" value="SUBTILASE"/>
    <property type="match status" value="1"/>
</dbReference>
<evidence type="ECO:0000259" key="11">
    <source>
        <dbReference type="Pfam" id="PF02225"/>
    </source>
</evidence>
<dbReference type="PRINTS" id="PR00723">
    <property type="entry name" value="SUBTILISIN"/>
</dbReference>
<comment type="similarity">
    <text evidence="1 7">Belongs to the peptidase S8 family.</text>
</comment>
<dbReference type="InterPro" id="IPR036852">
    <property type="entry name" value="Peptidase_S8/S53_dom_sf"/>
</dbReference>
<dbReference type="InterPro" id="IPR000209">
    <property type="entry name" value="Peptidase_S8/S53_dom"/>
</dbReference>
<feature type="active site" description="Charge relay system" evidence="6 7">
    <location>
        <position position="152"/>
    </location>
</feature>
<evidence type="ECO:0000313" key="14">
    <source>
        <dbReference type="EMBL" id="KAI5066868.1"/>
    </source>
</evidence>
<dbReference type="CDD" id="cd04852">
    <property type="entry name" value="Peptidases_S8_3"/>
    <property type="match status" value="1"/>
</dbReference>
<reference evidence="14" key="1">
    <citation type="submission" date="2021-01" db="EMBL/GenBank/DDBJ databases">
        <title>Adiantum capillus-veneris genome.</title>
        <authorList>
            <person name="Fang Y."/>
            <person name="Liao Q."/>
        </authorList>
    </citation>
    <scope>NUCLEOTIDE SEQUENCE</scope>
    <source>
        <strain evidence="14">H3</strain>
        <tissue evidence="14">Leaf</tissue>
    </source>
</reference>